<reference evidence="3" key="1">
    <citation type="submission" date="2020-05" db="EMBL/GenBank/DDBJ databases">
        <title>Mycena genomes resolve the evolution of fungal bioluminescence.</title>
        <authorList>
            <person name="Tsai I.J."/>
        </authorList>
    </citation>
    <scope>NUCLEOTIDE SEQUENCE</scope>
    <source>
        <strain evidence="3">CCC161011</strain>
    </source>
</reference>
<name>A0A8H6YKV0_9AGAR</name>
<evidence type="ECO:0000313" key="4">
    <source>
        <dbReference type="Proteomes" id="UP000620124"/>
    </source>
</evidence>
<accession>A0A8H6YKV0</accession>
<feature type="region of interest" description="Disordered" evidence="1">
    <location>
        <begin position="539"/>
        <end position="572"/>
    </location>
</feature>
<evidence type="ECO:0000256" key="2">
    <source>
        <dbReference type="SAM" id="Phobius"/>
    </source>
</evidence>
<evidence type="ECO:0000256" key="1">
    <source>
        <dbReference type="SAM" id="MobiDB-lite"/>
    </source>
</evidence>
<protein>
    <recommendedName>
        <fullName evidence="5">Protein kinase domain-containing protein</fullName>
    </recommendedName>
</protein>
<keyword evidence="2" id="KW-0812">Transmembrane</keyword>
<keyword evidence="2" id="KW-1133">Transmembrane helix</keyword>
<evidence type="ECO:0000313" key="3">
    <source>
        <dbReference type="EMBL" id="KAF7359780.1"/>
    </source>
</evidence>
<comment type="caution">
    <text evidence="3">The sequence shown here is derived from an EMBL/GenBank/DDBJ whole genome shotgun (WGS) entry which is preliminary data.</text>
</comment>
<gene>
    <name evidence="3" type="ORF">MVEN_00702900</name>
</gene>
<dbReference type="EMBL" id="JACAZI010000005">
    <property type="protein sequence ID" value="KAF7359780.1"/>
    <property type="molecule type" value="Genomic_DNA"/>
</dbReference>
<keyword evidence="2" id="KW-0472">Membrane</keyword>
<proteinExistence type="predicted"/>
<dbReference type="AlphaFoldDB" id="A0A8H6YKV0"/>
<feature type="compositionally biased region" description="Basic and acidic residues" evidence="1">
    <location>
        <begin position="544"/>
        <end position="553"/>
    </location>
</feature>
<dbReference type="OrthoDB" id="3063557at2759"/>
<feature type="transmembrane region" description="Helical" evidence="2">
    <location>
        <begin position="609"/>
        <end position="627"/>
    </location>
</feature>
<dbReference type="Proteomes" id="UP000620124">
    <property type="component" value="Unassembled WGS sequence"/>
</dbReference>
<sequence>MDAETHTTTVESTAQLDLGIVGHTCNAAFINHSAHDINVRDCTTNVTFTTAPSLPEGRFKDFRRIPLGDIDLLHEIRVNYDSGIVDLQHKQTCFRRVYSARINGRKSKVTVAMYQGNGAEERWQHNIAKYRSIRHPNIVQIWGTATSGNMHATIFHDDLIPLEQILDLYGSLPILTVYIYACSNVDFKEAINYFQSGFRELISSYSCTFWIRRSTCRLCAELIPPWNSIYLGYRLDRDPVSHRIEGNYLLSASLTDAMVIDTLTLQAYHDTCAYNLSHFKNVSVSTHIPVRLGSLVCCSSSNQPEGWIVISSVPLSLCIGHWRSSNDTRGDEMGNGWTRFCSSDAFNTRFSTFVYPKITPDGVCECWLAQANHIFSRLGIMSNLEDFVLITAVRFTLKITLTIEDPPTGFLFLCPKDNFRTGPSSFQWPDCSAYWSLDPSGTDRLSTEEAEWLGFPTFQLNTEIWRASWDDSVYAGLRQFHQAKGFDPDSQDVARHLGYLLLRLSSEIDPPFDHVLEALNEGDLNTLFTEDELGYLETSANEPAEDKDSLVKEDDQDSSISNDESEDIKSSVGNNHEFSARELIASGELPDVEPPVPQDDMPVPRATKLLMNIQMALFLILALFWLYEQA</sequence>
<keyword evidence="4" id="KW-1185">Reference proteome</keyword>
<evidence type="ECO:0008006" key="5">
    <source>
        <dbReference type="Google" id="ProtNLM"/>
    </source>
</evidence>
<organism evidence="3 4">
    <name type="scientific">Mycena venus</name>
    <dbReference type="NCBI Taxonomy" id="2733690"/>
    <lineage>
        <taxon>Eukaryota</taxon>
        <taxon>Fungi</taxon>
        <taxon>Dikarya</taxon>
        <taxon>Basidiomycota</taxon>
        <taxon>Agaricomycotina</taxon>
        <taxon>Agaricomycetes</taxon>
        <taxon>Agaricomycetidae</taxon>
        <taxon>Agaricales</taxon>
        <taxon>Marasmiineae</taxon>
        <taxon>Mycenaceae</taxon>
        <taxon>Mycena</taxon>
    </lineage>
</organism>